<keyword evidence="4" id="KW-0072">Autophagy</keyword>
<dbReference type="Pfam" id="PF02759">
    <property type="entry name" value="RUN"/>
    <property type="match status" value="1"/>
</dbReference>
<sequence>MSQKVKEKLLQPLFQKEKCRELVVNFKKSIELWFLSEADDTFKEIQSSCFDIILYGLVDITHQKKPQQDDNNQHTLASATGSSSSSSDSSLPTTIAATTVTCADSYHDESDLYSPNKIIDDFEWVLNAVNIRNSATKCSQTAGGGGFALKTRPPTPPPASSSALQRRSWPLKQSLTARLTQWLCQNLRDSANLFVFLQYLVSDKELLEEHYTPHALLRHEEYVNAIFIGMSAFETHQYGLLKQIDTLLKEEEQNGVENMTKHKRCNSQPNVIVLPEKKSPRAMNPSRDRIEESGNGPTKHSTVLLTIRKTKSLPDVKSKCSTDAKDVRDAPGHGPRPRCKTIADIKHKHNRTPEGNIPQLYVCDDSKMTQPSNCDDDPKPSTSHNATSNRSPTSSLHLNSTASTTSSSCSVATSVSSSSSKSTTRHIQLINTDDIKIWTDHSWEQQKNKSQAHTQSSTTPAQAIPSVRQRVAANKSSASSSSTKSLSPLNSFFSSLFSTPPSYTSWYTEHSLHEQNHQIPEQAIDSINSDSRHHDPSVTPTPPVTLQSTPSSLSSAVLDKFLPIYGKKLRKRNAQNLFDEVSTALDYSTPFTLNTSSSSGINTKEEGGATTSGSPTTTATMKNCQSLTRFLQMSQSSRNNTELEKENAHFRISEAIISAIEHIKWNKQVPNETLENLSREATPLATDYLSSSEHNNMTATPSKVKVPCSSGHEYVEGEHVPYAEDVSSVDLLTAEVVGLSLISKFDEKHLPKVSELKWLVSDEDTPQNLLPMPDLSGNNPDEHVIHSVTRGTKYWAPPRQRIIFTDHPSMERKELLKKQNYRCAGCGMRVSPQYVQSFRYCTYLGKYHCTGCHRNQISATPAKILQSWDFKCYPVSVFAYRLLEQMYAYPLFYVPDLNPALYFRSKSLLSARNRRLQLKYVKDFIRTCRFALREQNYFETIPDYITSDIDNWSMSDFIDARSNCLQRSIDELITKCENHIFNCVLCTARGFLCEYCNADSVIYPWDSRVVRCGRCGTCFHRNCWKSMALCCRCQRIDKRQEEYESVHNV</sequence>
<feature type="compositionally biased region" description="Polar residues" evidence="5">
    <location>
        <begin position="448"/>
        <end position="461"/>
    </location>
</feature>
<evidence type="ECO:0000313" key="7">
    <source>
        <dbReference type="EnsemblMetazoa" id="MDOA011125-PA"/>
    </source>
</evidence>
<dbReference type="STRING" id="7370.A0A1I8N3F1"/>
<evidence type="ECO:0000256" key="2">
    <source>
        <dbReference type="ARBA" id="ARBA00022553"/>
    </source>
</evidence>
<feature type="region of interest" description="Disordered" evidence="5">
    <location>
        <begin position="65"/>
        <end position="91"/>
    </location>
</feature>
<dbReference type="Pfam" id="PF13901">
    <property type="entry name" value="RH_dom"/>
    <property type="match status" value="1"/>
</dbReference>
<feature type="compositionally biased region" description="Low complexity" evidence="5">
    <location>
        <begin position="608"/>
        <end position="620"/>
    </location>
</feature>
<dbReference type="InterPro" id="IPR048569">
    <property type="entry name" value="RUBC_PIKBD"/>
</dbReference>
<dbReference type="EnsemblMetazoa" id="MDOA011125-RA">
    <property type="protein sequence ID" value="MDOA011125-PA"/>
    <property type="gene ID" value="MDOA011125"/>
</dbReference>
<dbReference type="PANTHER" id="PTHR45971:SF1">
    <property type="entry name" value="RUBICON, ISOFORM A"/>
    <property type="match status" value="1"/>
</dbReference>
<dbReference type="InterPro" id="IPR004012">
    <property type="entry name" value="Run_dom"/>
</dbReference>
<dbReference type="PANTHER" id="PTHR45971">
    <property type="entry name" value="PHOX (PX) DOMAIN-CONTAINING PROTEIN"/>
    <property type="match status" value="1"/>
</dbReference>
<name>A0A1I8N3F1_MUSDO</name>
<dbReference type="InterPro" id="IPR002219">
    <property type="entry name" value="PKC_DAG/PE"/>
</dbReference>
<dbReference type="PROSITE" id="PS50081">
    <property type="entry name" value="ZF_DAG_PE_2"/>
    <property type="match status" value="1"/>
</dbReference>
<dbReference type="GO" id="GO:1901981">
    <property type="term" value="F:phosphatidylinositol phosphate binding"/>
    <property type="evidence" value="ECO:0007669"/>
    <property type="project" value="TreeGrafter"/>
</dbReference>
<reference evidence="7" key="1">
    <citation type="submission" date="2020-05" db="UniProtKB">
        <authorList>
            <consortium name="EnsemblMetazoa"/>
        </authorList>
    </citation>
    <scope>IDENTIFICATION</scope>
    <source>
        <strain evidence="7">Aabys</strain>
    </source>
</reference>
<feature type="compositionally biased region" description="Basic and acidic residues" evidence="5">
    <location>
        <begin position="312"/>
        <end position="331"/>
    </location>
</feature>
<evidence type="ECO:0000256" key="3">
    <source>
        <dbReference type="ARBA" id="ARBA00022753"/>
    </source>
</evidence>
<dbReference type="eggNOG" id="KOG1829">
    <property type="taxonomic scope" value="Eukaryota"/>
</dbReference>
<dbReference type="InterPro" id="IPR052428">
    <property type="entry name" value="Autophagy_HostDef_Reg"/>
</dbReference>
<keyword evidence="3" id="KW-0967">Endosome</keyword>
<dbReference type="VEuPathDB" id="VectorBase:MDOMA2_007425"/>
<dbReference type="KEGG" id="mde:101894157"/>
<feature type="compositionally biased region" description="Polar residues" evidence="5">
    <location>
        <begin position="380"/>
        <end position="392"/>
    </location>
</feature>
<keyword evidence="2" id="KW-0597">Phosphoprotein</keyword>
<feature type="region of interest" description="Disordered" evidence="5">
    <location>
        <begin position="142"/>
        <end position="167"/>
    </location>
</feature>
<feature type="region of interest" description="Disordered" evidence="5">
    <location>
        <begin position="594"/>
        <end position="620"/>
    </location>
</feature>
<feature type="domain" description="Phorbol-ester/DAG-type" evidence="6">
    <location>
        <begin position="978"/>
        <end position="1031"/>
    </location>
</feature>
<feature type="region of interest" description="Disordered" evidence="5">
    <location>
        <begin position="278"/>
        <end position="424"/>
    </location>
</feature>
<evidence type="ECO:0000256" key="5">
    <source>
        <dbReference type="SAM" id="MobiDB-lite"/>
    </source>
</evidence>
<proteinExistence type="predicted"/>
<feature type="region of interest" description="Disordered" evidence="5">
    <location>
        <begin position="527"/>
        <end position="551"/>
    </location>
</feature>
<dbReference type="RefSeq" id="XP_005182337.2">
    <property type="nucleotide sequence ID" value="XM_005182280.4"/>
</dbReference>
<protein>
    <recommendedName>
        <fullName evidence="6">Phorbol-ester/DAG-type domain-containing protein</fullName>
    </recommendedName>
</protein>
<evidence type="ECO:0000259" key="6">
    <source>
        <dbReference type="PROSITE" id="PS50081"/>
    </source>
</evidence>
<dbReference type="OrthoDB" id="10067503at2759"/>
<dbReference type="GO" id="GO:0005770">
    <property type="term" value="C:late endosome"/>
    <property type="evidence" value="ECO:0007669"/>
    <property type="project" value="UniProtKB-SubCell"/>
</dbReference>
<evidence type="ECO:0000256" key="4">
    <source>
        <dbReference type="ARBA" id="ARBA00023006"/>
    </source>
</evidence>
<dbReference type="InterPro" id="IPR025258">
    <property type="entry name" value="RH_dom"/>
</dbReference>
<comment type="subcellular location">
    <subcellularLocation>
        <location evidence="1">Late endosome</location>
    </subcellularLocation>
</comment>
<organism evidence="7">
    <name type="scientific">Musca domestica</name>
    <name type="common">House fly</name>
    <dbReference type="NCBI Taxonomy" id="7370"/>
    <lineage>
        <taxon>Eukaryota</taxon>
        <taxon>Metazoa</taxon>
        <taxon>Ecdysozoa</taxon>
        <taxon>Arthropoda</taxon>
        <taxon>Hexapoda</taxon>
        <taxon>Insecta</taxon>
        <taxon>Pterygota</taxon>
        <taxon>Neoptera</taxon>
        <taxon>Endopterygota</taxon>
        <taxon>Diptera</taxon>
        <taxon>Brachycera</taxon>
        <taxon>Muscomorpha</taxon>
        <taxon>Muscoidea</taxon>
        <taxon>Muscidae</taxon>
        <taxon>Musca</taxon>
    </lineage>
</organism>
<feature type="compositionally biased region" description="Low complexity" evidence="5">
    <location>
        <begin position="393"/>
        <end position="422"/>
    </location>
</feature>
<dbReference type="InterPro" id="IPR037213">
    <property type="entry name" value="Run_dom_sf"/>
</dbReference>
<dbReference type="SUPFAM" id="SSF140741">
    <property type="entry name" value="RUN domain-like"/>
    <property type="match status" value="1"/>
</dbReference>
<dbReference type="SMART" id="SM01175">
    <property type="entry name" value="DUF4206"/>
    <property type="match status" value="1"/>
</dbReference>
<feature type="compositionally biased region" description="Polar residues" evidence="5">
    <location>
        <begin position="295"/>
        <end position="304"/>
    </location>
</feature>
<dbReference type="Pfam" id="PF21054">
    <property type="entry name" value="RUBC_PIKBD"/>
    <property type="match status" value="2"/>
</dbReference>
<feature type="compositionally biased region" description="Low complexity" evidence="5">
    <location>
        <begin position="473"/>
        <end position="487"/>
    </location>
</feature>
<dbReference type="VEuPathDB" id="VectorBase:MDOA011125"/>
<feature type="region of interest" description="Disordered" evidence="5">
    <location>
        <begin position="444"/>
        <end position="487"/>
    </location>
</feature>
<dbReference type="AlphaFoldDB" id="A0A1I8N3F1"/>
<gene>
    <name evidence="7" type="primary">101894157</name>
</gene>
<dbReference type="GO" id="GO:0006914">
    <property type="term" value="P:autophagy"/>
    <property type="evidence" value="ECO:0007669"/>
    <property type="project" value="UniProtKB-KW"/>
</dbReference>
<accession>A0A1I8N3F1</accession>
<evidence type="ECO:0000256" key="1">
    <source>
        <dbReference type="ARBA" id="ARBA00004603"/>
    </source>
</evidence>